<keyword evidence="2" id="KW-1185">Reference proteome</keyword>
<evidence type="ECO:0000313" key="1">
    <source>
        <dbReference type="EMBL" id="MBE7939703.1"/>
    </source>
</evidence>
<proteinExistence type="predicted"/>
<dbReference type="RefSeq" id="WP_193779253.1">
    <property type="nucleotide sequence ID" value="NZ_JADDOJ010000009.1"/>
</dbReference>
<reference evidence="1 2" key="1">
    <citation type="submission" date="2020-10" db="EMBL/GenBank/DDBJ databases">
        <title>Draft genome of Ramlibacter aquaticus LMG 30558.</title>
        <authorList>
            <person name="Props R."/>
        </authorList>
    </citation>
    <scope>NUCLEOTIDE SEQUENCE [LARGE SCALE GENOMIC DNA]</scope>
    <source>
        <strain evidence="1 2">LMG 30558</strain>
    </source>
</reference>
<evidence type="ECO:0000313" key="2">
    <source>
        <dbReference type="Proteomes" id="UP000715965"/>
    </source>
</evidence>
<gene>
    <name evidence="1" type="ORF">IM725_03835</name>
</gene>
<dbReference type="EMBL" id="JADDOJ010000009">
    <property type="protein sequence ID" value="MBE7939703.1"/>
    <property type="molecule type" value="Genomic_DNA"/>
</dbReference>
<comment type="caution">
    <text evidence="1">The sequence shown here is derived from an EMBL/GenBank/DDBJ whole genome shotgun (WGS) entry which is preliminary data.</text>
</comment>
<sequence>MTHEEASAAARKGDGIPVAVLSIHDSVLREVESRYLTEKYATVEDVRKALHQVVVSRGSLADPRSPASWVAVLPVEDVRRLIIQAVVVAHPRAQQSLPDKLIKAEGKLQQDRIAAASKVAFEVQKACEAGATLEAVRDIIAKAPDPASAEKYLKSLRPGAPAVLLDSGALPDTSGKRLPTTLPSSQPHTLEVLVNSVNRIDGSADVTVQRVVNGSDIFREGRTYLVKCPSESFVRALLAAQLIDKEITIRVRGSLPIVADRGQPDVQLQHIEEGAEWVKRAITQLGQLQLELV</sequence>
<protein>
    <submittedName>
        <fullName evidence="1">Uncharacterized protein</fullName>
    </submittedName>
</protein>
<name>A0ABR9SBI2_9BURK</name>
<organism evidence="1 2">
    <name type="scientific">Ramlibacter aquaticus</name>
    <dbReference type="NCBI Taxonomy" id="2780094"/>
    <lineage>
        <taxon>Bacteria</taxon>
        <taxon>Pseudomonadati</taxon>
        <taxon>Pseudomonadota</taxon>
        <taxon>Betaproteobacteria</taxon>
        <taxon>Burkholderiales</taxon>
        <taxon>Comamonadaceae</taxon>
        <taxon>Ramlibacter</taxon>
    </lineage>
</organism>
<dbReference type="Proteomes" id="UP000715965">
    <property type="component" value="Unassembled WGS sequence"/>
</dbReference>
<accession>A0ABR9SBI2</accession>